<dbReference type="PANTHER" id="PTHR22946">
    <property type="entry name" value="DIENELACTONE HYDROLASE DOMAIN-CONTAINING PROTEIN-RELATED"/>
    <property type="match status" value="1"/>
</dbReference>
<comment type="caution">
    <text evidence="3">The sequence shown here is derived from an EMBL/GenBank/DDBJ whole genome shotgun (WGS) entry which is preliminary data.</text>
</comment>
<evidence type="ECO:0000259" key="2">
    <source>
        <dbReference type="Pfam" id="PF12146"/>
    </source>
</evidence>
<dbReference type="GO" id="GO:0016787">
    <property type="term" value="F:hydrolase activity"/>
    <property type="evidence" value="ECO:0007669"/>
    <property type="project" value="UniProtKB-KW"/>
</dbReference>
<dbReference type="PANTHER" id="PTHR22946:SF9">
    <property type="entry name" value="POLYKETIDE TRANSFERASE AF380"/>
    <property type="match status" value="1"/>
</dbReference>
<evidence type="ECO:0000313" key="3">
    <source>
        <dbReference type="EMBL" id="MFA9479111.1"/>
    </source>
</evidence>
<dbReference type="SUPFAM" id="SSF53474">
    <property type="entry name" value="alpha/beta-Hydrolases"/>
    <property type="match status" value="1"/>
</dbReference>
<protein>
    <submittedName>
        <fullName evidence="3">Alpha/beta hydrolase</fullName>
    </submittedName>
</protein>
<dbReference type="Proteomes" id="UP001575105">
    <property type="component" value="Unassembled WGS sequence"/>
</dbReference>
<dbReference type="EMBL" id="JBGUBD010000007">
    <property type="protein sequence ID" value="MFA9479111.1"/>
    <property type="molecule type" value="Genomic_DNA"/>
</dbReference>
<feature type="domain" description="Serine aminopeptidase S33" evidence="2">
    <location>
        <begin position="72"/>
        <end position="225"/>
    </location>
</feature>
<dbReference type="RefSeq" id="WP_425346038.1">
    <property type="nucleotide sequence ID" value="NZ_JBGUBD010000007.1"/>
</dbReference>
<evidence type="ECO:0000256" key="1">
    <source>
        <dbReference type="ARBA" id="ARBA00022801"/>
    </source>
</evidence>
<keyword evidence="4" id="KW-1185">Reference proteome</keyword>
<dbReference type="Gene3D" id="3.40.50.1820">
    <property type="entry name" value="alpha/beta hydrolase"/>
    <property type="match status" value="1"/>
</dbReference>
<evidence type="ECO:0000313" key="4">
    <source>
        <dbReference type="Proteomes" id="UP001575105"/>
    </source>
</evidence>
<dbReference type="Pfam" id="PF12146">
    <property type="entry name" value="Hydrolase_4"/>
    <property type="match status" value="1"/>
</dbReference>
<organism evidence="3 4">
    <name type="scientific">Natronomicrosphaera hydrolytica</name>
    <dbReference type="NCBI Taxonomy" id="3242702"/>
    <lineage>
        <taxon>Bacteria</taxon>
        <taxon>Pseudomonadati</taxon>
        <taxon>Planctomycetota</taxon>
        <taxon>Phycisphaerae</taxon>
        <taxon>Phycisphaerales</taxon>
        <taxon>Phycisphaeraceae</taxon>
        <taxon>Natronomicrosphaera</taxon>
    </lineage>
</organism>
<proteinExistence type="predicted"/>
<dbReference type="InterPro" id="IPR050261">
    <property type="entry name" value="FrsA_esterase"/>
</dbReference>
<sequence length="330" mass="35816">MTQLVGNGLTSAMRARAHRARDVVSLMSLLGVARPWRVRLLRPTVERAVTLTADGLRLSAGYCPVDETVRPGIVLAHGASRQGRRQALMLVLATLLRARGYHVFSYDARCYGESDHPATANDAAGFDFSRDVSAAVDWLSGRPEVDETRVYVLGHSFGAGAAVAAAANDRRIAKLVLFGPPRRLRERFLNERAADRRQILARMQRDMNVPYELNEDVVCEMVNKRDIEAHAEQFASGGHPPTLLIDASRESEADRAFLQAVAARMGDRAEYWTASGTDHYLNTGRVGAWVVYHPACVLPFVEKVDGFLGGAGSGGPTVGHRGLRGGGGDG</sequence>
<accession>A0ABV4U8P7</accession>
<gene>
    <name evidence="3" type="ORF">ACERK3_12535</name>
</gene>
<keyword evidence="1 3" id="KW-0378">Hydrolase</keyword>
<reference evidence="3 4" key="1">
    <citation type="submission" date="2024-08" db="EMBL/GenBank/DDBJ databases">
        <title>Whole-genome sequencing of halo(alkali)philic microorganisms from hypersaline lakes.</title>
        <authorList>
            <person name="Sorokin D.Y."/>
            <person name="Merkel A.Y."/>
            <person name="Messina E."/>
            <person name="Yakimov M."/>
        </authorList>
    </citation>
    <scope>NUCLEOTIDE SEQUENCE [LARGE SCALE GENOMIC DNA]</scope>
    <source>
        <strain evidence="3 4">AB-hyl4</strain>
    </source>
</reference>
<dbReference type="InterPro" id="IPR022742">
    <property type="entry name" value="Hydrolase_4"/>
</dbReference>
<name>A0ABV4U8P7_9BACT</name>
<dbReference type="InterPro" id="IPR029058">
    <property type="entry name" value="AB_hydrolase_fold"/>
</dbReference>